<dbReference type="InterPro" id="IPR005467">
    <property type="entry name" value="His_kinase_dom"/>
</dbReference>
<dbReference type="Gene3D" id="6.10.340.10">
    <property type="match status" value="1"/>
</dbReference>
<evidence type="ECO:0000259" key="9">
    <source>
        <dbReference type="PROSITE" id="PS50109"/>
    </source>
</evidence>
<dbReference type="EC" id="2.7.13.3" evidence="3"/>
<feature type="transmembrane region" description="Helical" evidence="8">
    <location>
        <begin position="177"/>
        <end position="200"/>
    </location>
</feature>
<evidence type="ECO:0000256" key="5">
    <source>
        <dbReference type="ARBA" id="ARBA00022679"/>
    </source>
</evidence>
<evidence type="ECO:0000256" key="6">
    <source>
        <dbReference type="ARBA" id="ARBA00022777"/>
    </source>
</evidence>
<dbReference type="InterPro" id="IPR010559">
    <property type="entry name" value="Sig_transdc_His_kin_internal"/>
</dbReference>
<dbReference type="AlphaFoldDB" id="A0A1D9P3I3"/>
<gene>
    <name evidence="11" type="ORF">bhn_I2046</name>
</gene>
<dbReference type="Pfam" id="PF02518">
    <property type="entry name" value="HATPase_c"/>
    <property type="match status" value="1"/>
</dbReference>
<evidence type="ECO:0000256" key="3">
    <source>
        <dbReference type="ARBA" id="ARBA00012438"/>
    </source>
</evidence>
<evidence type="ECO:0000313" key="12">
    <source>
        <dbReference type="Proteomes" id="UP000179284"/>
    </source>
</evidence>
<dbReference type="KEGG" id="bhu:bhn_I2046"/>
<dbReference type="SMART" id="SM00304">
    <property type="entry name" value="HAMP"/>
    <property type="match status" value="1"/>
</dbReference>
<keyword evidence="8" id="KW-0812">Transmembrane</keyword>
<dbReference type="EMBL" id="CP017831">
    <property type="protein sequence ID" value="AOZ97079.1"/>
    <property type="molecule type" value="Genomic_DNA"/>
</dbReference>
<dbReference type="InterPro" id="IPR003660">
    <property type="entry name" value="HAMP_dom"/>
</dbReference>
<feature type="transmembrane region" description="Helical" evidence="8">
    <location>
        <begin position="20"/>
        <end position="43"/>
    </location>
</feature>
<dbReference type="PANTHER" id="PTHR34220:SF7">
    <property type="entry name" value="SENSOR HISTIDINE KINASE YPDA"/>
    <property type="match status" value="1"/>
</dbReference>
<dbReference type="PANTHER" id="PTHR34220">
    <property type="entry name" value="SENSOR HISTIDINE KINASE YPDA"/>
    <property type="match status" value="1"/>
</dbReference>
<keyword evidence="7" id="KW-0902">Two-component regulatory system</keyword>
<dbReference type="Pfam" id="PF06580">
    <property type="entry name" value="His_kinase"/>
    <property type="match status" value="1"/>
</dbReference>
<dbReference type="GO" id="GO:0016020">
    <property type="term" value="C:membrane"/>
    <property type="evidence" value="ECO:0007669"/>
    <property type="project" value="UniProtKB-SubCell"/>
</dbReference>
<keyword evidence="6 11" id="KW-0418">Kinase</keyword>
<keyword evidence="4" id="KW-0597">Phosphoprotein</keyword>
<feature type="domain" description="HAMP" evidence="10">
    <location>
        <begin position="208"/>
        <end position="261"/>
    </location>
</feature>
<dbReference type="SUPFAM" id="SSF55874">
    <property type="entry name" value="ATPase domain of HSP90 chaperone/DNA topoisomerase II/histidine kinase"/>
    <property type="match status" value="1"/>
</dbReference>
<keyword evidence="5" id="KW-0808">Transferase</keyword>
<dbReference type="PROSITE" id="PS50109">
    <property type="entry name" value="HIS_KIN"/>
    <property type="match status" value="1"/>
</dbReference>
<sequence>MIKIRNFWKNLTIKNKIRAFTSSVFIAILAALLFDVWIIKLFMMDFNDIMEDNSHSGELVAAISSEIDTFDSYIHRSDSVDTTEWEKSVAATQKAFDKNPLVYKRLGEERYALLSSLRTAYLSYSQARNEVIEQYQSGHLDIDKLYDVYNMQKYLSVYAQRLVDKTMREGNFSYKKLMPVIISVPFLVAALGVIIVLVIYKMSKIMDNSISVPVLKLANASRKIAANDFFIDDVEADNKDEMGELVTAFNKMKYATGEYIRGMEDRRIVLDQLHAKELENLEIEKQMETMNLELLKSQINPHFLFNTLNVIAGTANLEDAPTTEQMIEALSSLFRYNLKNQAKEALLAQELKISRDYMYLQKMRFGDRVSFEVDSDVDENKVIVPTFTFQPLLENAIIHGISRKVEGGKILIKIRQNEDMLHIEVSDTGEGMDEELLEKVRAQLEIGNEKVIDKDVIGIGLGNINRRIRTMYKGGSLRIESTKNVGTTIIIDIPMQGDVA</sequence>
<dbReference type="PROSITE" id="PS50885">
    <property type="entry name" value="HAMP"/>
    <property type="match status" value="1"/>
</dbReference>
<evidence type="ECO:0000256" key="1">
    <source>
        <dbReference type="ARBA" id="ARBA00000085"/>
    </source>
</evidence>
<dbReference type="InterPro" id="IPR050640">
    <property type="entry name" value="Bact_2-comp_sensor_kinase"/>
</dbReference>
<dbReference type="OrthoDB" id="9809348at2"/>
<dbReference type="Gene3D" id="3.30.565.10">
    <property type="entry name" value="Histidine kinase-like ATPase, C-terminal domain"/>
    <property type="match status" value="1"/>
</dbReference>
<dbReference type="InterPro" id="IPR036890">
    <property type="entry name" value="HATPase_C_sf"/>
</dbReference>
<evidence type="ECO:0000313" key="11">
    <source>
        <dbReference type="EMBL" id="AOZ97079.1"/>
    </source>
</evidence>
<feature type="domain" description="Histidine kinase" evidence="9">
    <location>
        <begin position="392"/>
        <end position="497"/>
    </location>
</feature>
<dbReference type="InterPro" id="IPR003594">
    <property type="entry name" value="HATPase_dom"/>
</dbReference>
<evidence type="ECO:0000256" key="7">
    <source>
        <dbReference type="ARBA" id="ARBA00023012"/>
    </source>
</evidence>
<evidence type="ECO:0000256" key="2">
    <source>
        <dbReference type="ARBA" id="ARBA00004370"/>
    </source>
</evidence>
<accession>A0A1D9P3I3</accession>
<keyword evidence="8" id="KW-1133">Transmembrane helix</keyword>
<dbReference type="CDD" id="cd06225">
    <property type="entry name" value="HAMP"/>
    <property type="match status" value="1"/>
</dbReference>
<keyword evidence="8" id="KW-0472">Membrane</keyword>
<protein>
    <recommendedName>
        <fullName evidence="3">histidine kinase</fullName>
        <ecNumber evidence="3">2.7.13.3</ecNumber>
    </recommendedName>
</protein>
<evidence type="ECO:0000256" key="4">
    <source>
        <dbReference type="ARBA" id="ARBA00022553"/>
    </source>
</evidence>
<organism evidence="11 12">
    <name type="scientific">Butyrivibrio hungatei</name>
    <dbReference type="NCBI Taxonomy" id="185008"/>
    <lineage>
        <taxon>Bacteria</taxon>
        <taxon>Bacillati</taxon>
        <taxon>Bacillota</taxon>
        <taxon>Clostridia</taxon>
        <taxon>Lachnospirales</taxon>
        <taxon>Lachnospiraceae</taxon>
        <taxon>Butyrivibrio</taxon>
    </lineage>
</organism>
<dbReference type="SUPFAM" id="SSF158472">
    <property type="entry name" value="HAMP domain-like"/>
    <property type="match status" value="1"/>
</dbReference>
<reference evidence="12" key="1">
    <citation type="submission" date="2016-10" db="EMBL/GenBank/DDBJ databases">
        <title>The complete genome sequence of the rumen bacterium Butyrivibrio hungatei MB2003.</title>
        <authorList>
            <person name="Palevich N."/>
            <person name="Kelly W.J."/>
            <person name="Leahy S.C."/>
            <person name="Altermann E."/>
            <person name="Rakonjac J."/>
            <person name="Attwood G.T."/>
        </authorList>
    </citation>
    <scope>NUCLEOTIDE SEQUENCE [LARGE SCALE GENOMIC DNA]</scope>
    <source>
        <strain evidence="12">MB2003</strain>
    </source>
</reference>
<dbReference type="GO" id="GO:0000155">
    <property type="term" value="F:phosphorelay sensor kinase activity"/>
    <property type="evidence" value="ECO:0007669"/>
    <property type="project" value="InterPro"/>
</dbReference>
<comment type="subcellular location">
    <subcellularLocation>
        <location evidence="2">Membrane</location>
    </subcellularLocation>
</comment>
<dbReference type="Pfam" id="PF00672">
    <property type="entry name" value="HAMP"/>
    <property type="match status" value="1"/>
</dbReference>
<keyword evidence="12" id="KW-1185">Reference proteome</keyword>
<dbReference type="Proteomes" id="UP000179284">
    <property type="component" value="Chromosome I"/>
</dbReference>
<evidence type="ECO:0000259" key="10">
    <source>
        <dbReference type="PROSITE" id="PS50885"/>
    </source>
</evidence>
<evidence type="ECO:0000256" key="8">
    <source>
        <dbReference type="SAM" id="Phobius"/>
    </source>
</evidence>
<proteinExistence type="predicted"/>
<name>A0A1D9P3I3_9FIRM</name>
<comment type="catalytic activity">
    <reaction evidence="1">
        <text>ATP + protein L-histidine = ADP + protein N-phospho-L-histidine.</text>
        <dbReference type="EC" id="2.7.13.3"/>
    </reaction>
</comment>